<dbReference type="SUPFAM" id="SSF48317">
    <property type="entry name" value="Acid phosphatase/Vanadium-dependent haloperoxidase"/>
    <property type="match status" value="1"/>
</dbReference>
<accession>A0A4Q0PHJ2</accession>
<organism evidence="3 4">
    <name type="scientific">Leeuwenhoekiella polynyae</name>
    <dbReference type="NCBI Taxonomy" id="1550906"/>
    <lineage>
        <taxon>Bacteria</taxon>
        <taxon>Pseudomonadati</taxon>
        <taxon>Bacteroidota</taxon>
        <taxon>Flavobacteriia</taxon>
        <taxon>Flavobacteriales</taxon>
        <taxon>Flavobacteriaceae</taxon>
        <taxon>Leeuwenhoekiella</taxon>
    </lineage>
</organism>
<feature type="transmembrane region" description="Helical" evidence="1">
    <location>
        <begin position="108"/>
        <end position="128"/>
    </location>
</feature>
<feature type="transmembrane region" description="Helical" evidence="1">
    <location>
        <begin position="162"/>
        <end position="183"/>
    </location>
</feature>
<dbReference type="Gene3D" id="1.20.144.10">
    <property type="entry name" value="Phosphatidic acid phosphatase type 2/haloperoxidase"/>
    <property type="match status" value="1"/>
</dbReference>
<dbReference type="RefSeq" id="WP_073100021.1">
    <property type="nucleotide sequence ID" value="NZ_JBHUOO010000023.1"/>
</dbReference>
<dbReference type="EMBL" id="QOVK01000002">
    <property type="protein sequence ID" value="RXG25719.1"/>
    <property type="molecule type" value="Genomic_DNA"/>
</dbReference>
<gene>
    <name evidence="3" type="ORF">DSM02_886</name>
</gene>
<dbReference type="PANTHER" id="PTHR14969">
    <property type="entry name" value="SPHINGOSINE-1-PHOSPHATE PHOSPHOHYDROLASE"/>
    <property type="match status" value="1"/>
</dbReference>
<dbReference type="Proteomes" id="UP000289859">
    <property type="component" value="Unassembled WGS sequence"/>
</dbReference>
<proteinExistence type="predicted"/>
<protein>
    <submittedName>
        <fullName evidence="3">Undecaprenyl-diphosphatase</fullName>
    </submittedName>
</protein>
<dbReference type="Pfam" id="PF01569">
    <property type="entry name" value="PAP2"/>
    <property type="match status" value="1"/>
</dbReference>
<dbReference type="PANTHER" id="PTHR14969:SF13">
    <property type="entry name" value="AT30094P"/>
    <property type="match status" value="1"/>
</dbReference>
<keyword evidence="1" id="KW-0812">Transmembrane</keyword>
<keyword evidence="4" id="KW-1185">Reference proteome</keyword>
<feature type="transmembrane region" description="Helical" evidence="1">
    <location>
        <begin position="135"/>
        <end position="156"/>
    </location>
</feature>
<feature type="domain" description="Phosphatidic acid phosphatase type 2/haloperoxidase" evidence="2">
    <location>
        <begin position="57"/>
        <end position="177"/>
    </location>
</feature>
<dbReference type="InterPro" id="IPR036938">
    <property type="entry name" value="PAP2/HPO_sf"/>
</dbReference>
<evidence type="ECO:0000259" key="2">
    <source>
        <dbReference type="SMART" id="SM00014"/>
    </source>
</evidence>
<reference evidence="3 4" key="1">
    <citation type="submission" date="2018-07" db="EMBL/GenBank/DDBJ databases">
        <title>Leeuwenhoekiella genomics.</title>
        <authorList>
            <person name="Tahon G."/>
            <person name="Willems A."/>
        </authorList>
    </citation>
    <scope>NUCLEOTIDE SEQUENCE [LARGE SCALE GENOMIC DNA]</scope>
    <source>
        <strain evidence="3 4">LMG 29608</strain>
    </source>
</reference>
<dbReference type="GO" id="GO:0042392">
    <property type="term" value="F:sphingosine-1-phosphate phosphatase activity"/>
    <property type="evidence" value="ECO:0007669"/>
    <property type="project" value="TreeGrafter"/>
</dbReference>
<name>A0A4Q0PHJ2_9FLAO</name>
<keyword evidence="1" id="KW-1133">Transmembrane helix</keyword>
<dbReference type="OrthoDB" id="9789113at2"/>
<feature type="transmembrane region" description="Helical" evidence="1">
    <location>
        <begin position="35"/>
        <end position="52"/>
    </location>
</feature>
<feature type="transmembrane region" description="Helical" evidence="1">
    <location>
        <begin position="59"/>
        <end position="78"/>
    </location>
</feature>
<keyword evidence="1" id="KW-0472">Membrane</keyword>
<evidence type="ECO:0000256" key="1">
    <source>
        <dbReference type="SAM" id="Phobius"/>
    </source>
</evidence>
<dbReference type="AlphaFoldDB" id="A0A4Q0PHJ2"/>
<comment type="caution">
    <text evidence="3">The sequence shown here is derived from an EMBL/GenBank/DDBJ whole genome shotgun (WGS) entry which is preliminary data.</text>
</comment>
<evidence type="ECO:0000313" key="4">
    <source>
        <dbReference type="Proteomes" id="UP000289859"/>
    </source>
</evidence>
<evidence type="ECO:0000313" key="3">
    <source>
        <dbReference type="EMBL" id="RXG25719.1"/>
    </source>
</evidence>
<sequence length="194" mass="22063">MIENLNSLDTKLFLYLNGKHNAFFDPIMYWASDKLFWIPFYTAIAALLIWHYKKRSIPIFLAIGILITLADQIASHLIKHTVKRLRPSHNSALEGLIHLSKAGPGGQYGFVSSHAANAFALAAFLFFILPKKFNWLKWILGFWALLVSYSRIYNGVHYPGDVIIAALVGIGLGYLMSKLYFFYKSKAEKQFSNV</sequence>
<dbReference type="InterPro" id="IPR000326">
    <property type="entry name" value="PAP2/HPO"/>
</dbReference>
<dbReference type="SMART" id="SM00014">
    <property type="entry name" value="acidPPc"/>
    <property type="match status" value="1"/>
</dbReference>